<evidence type="ECO:0000313" key="1">
    <source>
        <dbReference type="EMBL" id="KAH0625517.1"/>
    </source>
</evidence>
<dbReference type="Gene3D" id="3.30.70.100">
    <property type="match status" value="1"/>
</dbReference>
<reference evidence="1 2" key="1">
    <citation type="journal article" date="2022" name="Gigascience">
        <title>A chromosome-level genome assembly and annotation of the desert horned lizard, Phrynosoma platyrhinos, provides insight into chromosomal rearrangements among reptiles.</title>
        <authorList>
            <person name="Koochekian N."/>
            <person name="Ascanio A."/>
            <person name="Farleigh K."/>
            <person name="Card D.C."/>
            <person name="Schield D.R."/>
            <person name="Castoe T.A."/>
            <person name="Jezkova T."/>
        </authorList>
    </citation>
    <scope>NUCLEOTIDE SEQUENCE [LARGE SCALE GENOMIC DNA]</scope>
    <source>
        <strain evidence="1">NK-2021</strain>
    </source>
</reference>
<dbReference type="Proteomes" id="UP000826234">
    <property type="component" value="Unassembled WGS sequence"/>
</dbReference>
<keyword evidence="2" id="KW-1185">Reference proteome</keyword>
<dbReference type="EMBL" id="JAIPUX010001211">
    <property type="protein sequence ID" value="KAH0625517.1"/>
    <property type="molecule type" value="Genomic_DNA"/>
</dbReference>
<accession>A0ABQ7T7U7</accession>
<dbReference type="InterPro" id="IPR051557">
    <property type="entry name" value="NipSnap_domain"/>
</dbReference>
<dbReference type="PANTHER" id="PTHR21017:SF11">
    <property type="entry name" value="PROTEIN NIPSNAP HOMOLOG 1"/>
    <property type="match status" value="1"/>
</dbReference>
<gene>
    <name evidence="1" type="ORF">JD844_015061</name>
</gene>
<proteinExistence type="predicted"/>
<dbReference type="PANTHER" id="PTHR21017">
    <property type="entry name" value="NIPSNAP-RELATED"/>
    <property type="match status" value="1"/>
</dbReference>
<protein>
    <submittedName>
        <fullName evidence="1">Uncharacterized protein</fullName>
    </submittedName>
</protein>
<organism evidence="1 2">
    <name type="scientific">Phrynosoma platyrhinos</name>
    <name type="common">Desert horned lizard</name>
    <dbReference type="NCBI Taxonomy" id="52577"/>
    <lineage>
        <taxon>Eukaryota</taxon>
        <taxon>Metazoa</taxon>
        <taxon>Chordata</taxon>
        <taxon>Craniata</taxon>
        <taxon>Vertebrata</taxon>
        <taxon>Euteleostomi</taxon>
        <taxon>Lepidosauria</taxon>
        <taxon>Squamata</taxon>
        <taxon>Bifurcata</taxon>
        <taxon>Unidentata</taxon>
        <taxon>Episquamata</taxon>
        <taxon>Toxicofera</taxon>
        <taxon>Iguania</taxon>
        <taxon>Phrynosomatidae</taxon>
        <taxon>Phrynosomatinae</taxon>
        <taxon>Phrynosoma</taxon>
    </lineage>
</organism>
<comment type="caution">
    <text evidence="1">The sequence shown here is derived from an EMBL/GenBank/DDBJ whole genome shotgun (WGS) entry which is preliminary data.</text>
</comment>
<evidence type="ECO:0000313" key="2">
    <source>
        <dbReference type="Proteomes" id="UP000826234"/>
    </source>
</evidence>
<sequence length="208" mass="23347">MSDRLRGRRSLWPVIVHNVKPECLDAYNSLTEQVLPKLHSDTDYPCDLVGNWNTWYGEQDQAVHLWRFTGGYPALMDSMNKLKQNQEREEQNATFPEESAAAGVQFLERASAPPGTMIEWGNNCLQGPAVARGNQECRLEEARMGRERLLYSAFGSEHGVSHHDPLEDLPAAVTSSPFPPGTEITKSLLDLFFHNPSPLLPNFPLFLG</sequence>
<dbReference type="InterPro" id="IPR011008">
    <property type="entry name" value="Dimeric_a/b-barrel"/>
</dbReference>
<name>A0ABQ7T7U7_PHRPL</name>
<dbReference type="SUPFAM" id="SSF54909">
    <property type="entry name" value="Dimeric alpha+beta barrel"/>
    <property type="match status" value="1"/>
</dbReference>